<dbReference type="RefSeq" id="WP_237852473.1">
    <property type="nucleotide sequence ID" value="NZ_JAKLWS010000003.1"/>
</dbReference>
<feature type="signal peptide" evidence="1">
    <location>
        <begin position="1"/>
        <end position="26"/>
    </location>
</feature>
<gene>
    <name evidence="2" type="ORF">L6773_03565</name>
</gene>
<proteinExistence type="predicted"/>
<keyword evidence="1" id="KW-0732">Signal</keyword>
<name>A0ABS9K9W9_9BACT</name>
<dbReference type="NCBIfam" id="TIGR04514">
    <property type="entry name" value="GWxTD_dom"/>
    <property type="match status" value="1"/>
</dbReference>
<organism evidence="2 3">
    <name type="scientific">Rhodohalobacter sulfatireducens</name>
    <dbReference type="NCBI Taxonomy" id="2911366"/>
    <lineage>
        <taxon>Bacteria</taxon>
        <taxon>Pseudomonadati</taxon>
        <taxon>Balneolota</taxon>
        <taxon>Balneolia</taxon>
        <taxon>Balneolales</taxon>
        <taxon>Balneolaceae</taxon>
        <taxon>Rhodohalobacter</taxon>
    </lineage>
</organism>
<accession>A0ABS9K9W9</accession>
<dbReference type="Proteomes" id="UP001165366">
    <property type="component" value="Unassembled WGS sequence"/>
</dbReference>
<protein>
    <submittedName>
        <fullName evidence="2">GWxTD domain-containing protein</fullName>
    </submittedName>
</protein>
<reference evidence="2" key="2">
    <citation type="submission" date="2024-05" db="EMBL/GenBank/DDBJ databases">
        <title>Rhodohalobacter halophilus gen. nov., sp. nov., a moderately halophilic member of the family Balneolaceae.</title>
        <authorList>
            <person name="Xia J."/>
        </authorList>
    </citation>
    <scope>NUCLEOTIDE SEQUENCE</scope>
    <source>
        <strain evidence="2">WB101</strain>
    </source>
</reference>
<keyword evidence="3" id="KW-1185">Reference proteome</keyword>
<feature type="chain" id="PRO_5045568693" evidence="1">
    <location>
        <begin position="27"/>
        <end position="680"/>
    </location>
</feature>
<comment type="caution">
    <text evidence="2">The sequence shown here is derived from an EMBL/GenBank/DDBJ whole genome shotgun (WGS) entry which is preliminary data.</text>
</comment>
<sequence length="680" mass="79623">MLRFKKRISIQLFLAFLFLNVAPVFGQAQQAYERGLEQLNRGNTSQALDIWYDSYQNSSSVDSRIGIEFIRVVSANNMRSYYEPATLLYYRAMTDGNGIESHVAVRQEIERLKPVIGDGISRQWLNWWNNENPNLGIDMKGFWVQHDPTPANITNERLIEHWQRIAEAQNRYTKNEETVYGTDERALIYIRYGEPDRSKNGILTLQSFNIRNWLENQLAPDRQNENRTPENLQDADRQVMQRLQDAIYEFHRYPEYEIWFYDQVVEPQNQPIIFLFGTDVRNDKFALQTSLEDFIPERAFYVDEEEDEESLNFTRAGITPALILQLLYYEQLAQVDDFFAQRLNELQKRILDQGIQAFQGMDLAFQTESQQIINQQVNKAPVQKSTYADLIPQIPLSVYQYRFLSDSLDPEILTYVESSAQEAFLIDYNRNEGQNLLQSDLGQQYNAIDQHTYYELVHNLQAYNESWEISANRSDQPPLIITRPTEDQVSTSVFHQNHVGKTFQSVSVELMNYNPNSQSLFETPFPPALRGWNKQQYRQPEPLSSYPDTLEVSDLILGFNHPSETTEPFDFKVANNRLIPFGETLQLHFEVYNLMRQADGFTHFEMTYRILPVDEQGNIRRDQSEFVLTLNFTNETTIVRENLQIETANLNPGFYELVVSILDTESNQNKERKIRFEVVE</sequence>
<dbReference type="InterPro" id="IPR030959">
    <property type="entry name" value="GWxTD_dom"/>
</dbReference>
<reference evidence="2" key="1">
    <citation type="submission" date="2022-01" db="EMBL/GenBank/DDBJ databases">
        <authorList>
            <person name="Wang Y."/>
        </authorList>
    </citation>
    <scope>NUCLEOTIDE SEQUENCE</scope>
    <source>
        <strain evidence="2">WB101</strain>
    </source>
</reference>
<evidence type="ECO:0000256" key="1">
    <source>
        <dbReference type="SAM" id="SignalP"/>
    </source>
</evidence>
<dbReference type="EMBL" id="JAKLWS010000003">
    <property type="protein sequence ID" value="MCG2587630.1"/>
    <property type="molecule type" value="Genomic_DNA"/>
</dbReference>
<evidence type="ECO:0000313" key="2">
    <source>
        <dbReference type="EMBL" id="MCG2587630.1"/>
    </source>
</evidence>
<evidence type="ECO:0000313" key="3">
    <source>
        <dbReference type="Proteomes" id="UP001165366"/>
    </source>
</evidence>